<dbReference type="KEGG" id="beq:BEWA_049550"/>
<accession>L1LBE3</accession>
<feature type="signal peptide" evidence="1">
    <location>
        <begin position="1"/>
        <end position="23"/>
    </location>
</feature>
<reference evidence="2 3" key="1">
    <citation type="journal article" date="2012" name="BMC Genomics">
        <title>Comparative genomic analysis and phylogenetic position of Theileria equi.</title>
        <authorList>
            <person name="Kappmeyer L.S."/>
            <person name="Thiagarajan M."/>
            <person name="Herndon D.R."/>
            <person name="Ramsay J.D."/>
            <person name="Caler E."/>
            <person name="Djikeng A."/>
            <person name="Gillespie J.J."/>
            <person name="Lau A.O."/>
            <person name="Roalson E.H."/>
            <person name="Silva J.C."/>
            <person name="Silva M.G."/>
            <person name="Suarez C.E."/>
            <person name="Ueti M.W."/>
            <person name="Nene V.M."/>
            <person name="Mealey R.H."/>
            <person name="Knowles D.P."/>
            <person name="Brayton K.A."/>
        </authorList>
    </citation>
    <scope>NUCLEOTIDE SEQUENCE [LARGE SCALE GENOMIC DNA]</scope>
    <source>
        <strain evidence="2 3">WA</strain>
    </source>
</reference>
<dbReference type="RefSeq" id="XP_004831940.1">
    <property type="nucleotide sequence ID" value="XM_004831883.1"/>
</dbReference>
<dbReference type="GeneID" id="15805149"/>
<feature type="chain" id="PRO_5003952392" evidence="1">
    <location>
        <begin position="24"/>
        <end position="258"/>
    </location>
</feature>
<sequence>MQLFTNVLVWHFFAILIAKYASTSPFKERVPLDVDTSCEPVHGIGVVRSEQFPGARYYYVRTTFAVKYRIGLVAHGNQILLPGNDLDFYRIVFYRPWADGRRYVRVVTKTLGPGYRGFRVVYEFYKGKDDQRFKYIYRTCVDLDLLDQEENHIIKIDDMGSGAKRFHVQSEKCTELKICVVKYGRYTLDKEIEGLIDRNVIWEGGILYPTITIISRYNNGTCVATKYKYAGIEDGFVLVSRQESEIFLGPSDEKIVVK</sequence>
<organism evidence="2 3">
    <name type="scientific">Theileria equi strain WA</name>
    <dbReference type="NCBI Taxonomy" id="1537102"/>
    <lineage>
        <taxon>Eukaryota</taxon>
        <taxon>Sar</taxon>
        <taxon>Alveolata</taxon>
        <taxon>Apicomplexa</taxon>
        <taxon>Aconoidasida</taxon>
        <taxon>Piroplasmida</taxon>
        <taxon>Theileriidae</taxon>
        <taxon>Theileria</taxon>
    </lineage>
</organism>
<gene>
    <name evidence="2" type="ORF">BEWA_049550</name>
</gene>
<proteinExistence type="predicted"/>
<dbReference type="Proteomes" id="UP000031512">
    <property type="component" value="Unassembled WGS sequence"/>
</dbReference>
<dbReference type="EMBL" id="ACOU01000007">
    <property type="protein sequence ID" value="EKX72488.1"/>
    <property type="molecule type" value="Genomic_DNA"/>
</dbReference>
<dbReference type="AlphaFoldDB" id="L1LBE3"/>
<name>L1LBE3_THEEQ</name>
<evidence type="ECO:0000256" key="1">
    <source>
        <dbReference type="SAM" id="SignalP"/>
    </source>
</evidence>
<evidence type="ECO:0000313" key="3">
    <source>
        <dbReference type="Proteomes" id="UP000031512"/>
    </source>
</evidence>
<keyword evidence="1" id="KW-0732">Signal</keyword>
<protein>
    <submittedName>
        <fullName evidence="2">Signal peptide containing protein</fullName>
    </submittedName>
</protein>
<evidence type="ECO:0000313" key="2">
    <source>
        <dbReference type="EMBL" id="EKX72488.1"/>
    </source>
</evidence>
<dbReference type="VEuPathDB" id="PiroplasmaDB:BEWA_049550"/>
<comment type="caution">
    <text evidence="2">The sequence shown here is derived from an EMBL/GenBank/DDBJ whole genome shotgun (WGS) entry which is preliminary data.</text>
</comment>
<keyword evidence="3" id="KW-1185">Reference proteome</keyword>